<dbReference type="GO" id="GO:0003677">
    <property type="term" value="F:DNA binding"/>
    <property type="evidence" value="ECO:0007669"/>
    <property type="project" value="UniProtKB-UniRule"/>
</dbReference>
<comment type="caution">
    <text evidence="4">The sequence shown here is derived from an EMBL/GenBank/DDBJ whole genome shotgun (WGS) entry which is preliminary data.</text>
</comment>
<keyword evidence="1" id="KW-0539">Nucleus</keyword>
<dbReference type="Proteomes" id="UP001213000">
    <property type="component" value="Unassembled WGS sequence"/>
</dbReference>
<name>A0AAD5W121_9AGAR</name>
<sequence length="174" mass="20278">MPKRLSQYGARDVFLAEKQVNASDLEQWKALDEAKRESYAAKAREIRENAALKYEEWYNSVDGKDLRKMNGMLAGAGLWKLFNPESENPESESKPPRPVLPFVRFFLELRSENPGIRIHDLSKVASAAWKELSSERKKEYTEAFQAEFKAWKENEALRKQEQEPRNKSKREKGQ</sequence>
<gene>
    <name evidence="4" type="ORF">NP233_g1069</name>
</gene>
<evidence type="ECO:0000313" key="4">
    <source>
        <dbReference type="EMBL" id="KAJ3575482.1"/>
    </source>
</evidence>
<evidence type="ECO:0000313" key="5">
    <source>
        <dbReference type="Proteomes" id="UP001213000"/>
    </source>
</evidence>
<dbReference type="GO" id="GO:0005634">
    <property type="term" value="C:nucleus"/>
    <property type="evidence" value="ECO:0007669"/>
    <property type="project" value="UniProtKB-UniRule"/>
</dbReference>
<dbReference type="Gene3D" id="1.10.30.10">
    <property type="entry name" value="High mobility group box domain"/>
    <property type="match status" value="1"/>
</dbReference>
<dbReference type="SUPFAM" id="SSF47095">
    <property type="entry name" value="HMG-box"/>
    <property type="match status" value="2"/>
</dbReference>
<accession>A0AAD5W121</accession>
<evidence type="ECO:0000256" key="2">
    <source>
        <dbReference type="SAM" id="MobiDB-lite"/>
    </source>
</evidence>
<protein>
    <recommendedName>
        <fullName evidence="3">HMG box domain-containing protein</fullName>
    </recommendedName>
</protein>
<keyword evidence="5" id="KW-1185">Reference proteome</keyword>
<reference evidence="4" key="1">
    <citation type="submission" date="2022-07" db="EMBL/GenBank/DDBJ databases">
        <title>Genome Sequence of Leucocoprinus birnbaumii.</title>
        <authorList>
            <person name="Buettner E."/>
        </authorList>
    </citation>
    <scope>NUCLEOTIDE SEQUENCE</scope>
    <source>
        <strain evidence="4">VT141</strain>
    </source>
</reference>
<feature type="domain" description="HMG box" evidence="3">
    <location>
        <begin position="95"/>
        <end position="159"/>
    </location>
</feature>
<dbReference type="Pfam" id="PF00505">
    <property type="entry name" value="HMG_box"/>
    <property type="match status" value="1"/>
</dbReference>
<dbReference type="AlphaFoldDB" id="A0AAD5W121"/>
<feature type="DNA-binding region" description="HMG box" evidence="1">
    <location>
        <begin position="95"/>
        <end position="159"/>
    </location>
</feature>
<dbReference type="EMBL" id="JANIEX010000036">
    <property type="protein sequence ID" value="KAJ3575482.1"/>
    <property type="molecule type" value="Genomic_DNA"/>
</dbReference>
<organism evidence="4 5">
    <name type="scientific">Leucocoprinus birnbaumii</name>
    <dbReference type="NCBI Taxonomy" id="56174"/>
    <lineage>
        <taxon>Eukaryota</taxon>
        <taxon>Fungi</taxon>
        <taxon>Dikarya</taxon>
        <taxon>Basidiomycota</taxon>
        <taxon>Agaricomycotina</taxon>
        <taxon>Agaricomycetes</taxon>
        <taxon>Agaricomycetidae</taxon>
        <taxon>Agaricales</taxon>
        <taxon>Agaricineae</taxon>
        <taxon>Agaricaceae</taxon>
        <taxon>Leucocoprinus</taxon>
    </lineage>
</organism>
<dbReference type="InterPro" id="IPR036910">
    <property type="entry name" value="HMG_box_dom_sf"/>
</dbReference>
<evidence type="ECO:0000259" key="3">
    <source>
        <dbReference type="PROSITE" id="PS50118"/>
    </source>
</evidence>
<dbReference type="InterPro" id="IPR009071">
    <property type="entry name" value="HMG_box_dom"/>
</dbReference>
<proteinExistence type="predicted"/>
<evidence type="ECO:0000256" key="1">
    <source>
        <dbReference type="PROSITE-ProRule" id="PRU00267"/>
    </source>
</evidence>
<dbReference type="SMART" id="SM00398">
    <property type="entry name" value="HMG"/>
    <property type="match status" value="1"/>
</dbReference>
<keyword evidence="1" id="KW-0238">DNA-binding</keyword>
<feature type="region of interest" description="Disordered" evidence="2">
    <location>
        <begin position="155"/>
        <end position="174"/>
    </location>
</feature>
<dbReference type="PROSITE" id="PS50118">
    <property type="entry name" value="HMG_BOX_2"/>
    <property type="match status" value="1"/>
</dbReference>